<organism evidence="4">
    <name type="scientific">Gongylonema pulchrum</name>
    <dbReference type="NCBI Taxonomy" id="637853"/>
    <lineage>
        <taxon>Eukaryota</taxon>
        <taxon>Metazoa</taxon>
        <taxon>Ecdysozoa</taxon>
        <taxon>Nematoda</taxon>
        <taxon>Chromadorea</taxon>
        <taxon>Rhabditida</taxon>
        <taxon>Spirurina</taxon>
        <taxon>Spiruromorpha</taxon>
        <taxon>Spiruroidea</taxon>
        <taxon>Gongylonematidae</taxon>
        <taxon>Gongylonema</taxon>
    </lineage>
</organism>
<dbReference type="EMBL" id="UYRT01014766">
    <property type="protein sequence ID" value="VDK54356.1"/>
    <property type="molecule type" value="Genomic_DNA"/>
</dbReference>
<reference evidence="4" key="1">
    <citation type="submission" date="2016-06" db="UniProtKB">
        <authorList>
            <consortium name="WormBaseParasite"/>
        </authorList>
    </citation>
    <scope>IDENTIFICATION</scope>
</reference>
<dbReference type="WBParaSite" id="GPUH_0000635401-mRNA-1">
    <property type="protein sequence ID" value="GPUH_0000635401-mRNA-1"/>
    <property type="gene ID" value="GPUH_0000635401"/>
</dbReference>
<evidence type="ECO:0000256" key="1">
    <source>
        <dbReference type="SAM" id="MobiDB-lite"/>
    </source>
</evidence>
<accession>A0A183DCA4</accession>
<gene>
    <name evidence="2" type="ORF">GPUH_LOCUS6346</name>
</gene>
<evidence type="ECO:0000313" key="4">
    <source>
        <dbReference type="WBParaSite" id="GPUH_0000635401-mRNA-1"/>
    </source>
</evidence>
<sequence>MSLATSDSVKAKELSCGQQPETRMSGKKQCSAAAAGCALLVAGITRTTKLLASVVGIIASPLLRQHRPKSQTFSPTEADFESLLQQYHRPTLMEVASS</sequence>
<keyword evidence="3" id="KW-1185">Reference proteome</keyword>
<protein>
    <submittedName>
        <fullName evidence="4">Transmembrane protein</fullName>
    </submittedName>
</protein>
<evidence type="ECO:0000313" key="2">
    <source>
        <dbReference type="EMBL" id="VDK54356.1"/>
    </source>
</evidence>
<name>A0A183DCA4_9BILA</name>
<proteinExistence type="predicted"/>
<dbReference type="Proteomes" id="UP000271098">
    <property type="component" value="Unassembled WGS sequence"/>
</dbReference>
<feature type="region of interest" description="Disordered" evidence="1">
    <location>
        <begin position="1"/>
        <end position="25"/>
    </location>
</feature>
<dbReference type="AlphaFoldDB" id="A0A183DCA4"/>
<evidence type="ECO:0000313" key="3">
    <source>
        <dbReference type="Proteomes" id="UP000271098"/>
    </source>
</evidence>
<reference evidence="2 3" key="2">
    <citation type="submission" date="2018-11" db="EMBL/GenBank/DDBJ databases">
        <authorList>
            <consortium name="Pathogen Informatics"/>
        </authorList>
    </citation>
    <scope>NUCLEOTIDE SEQUENCE [LARGE SCALE GENOMIC DNA]</scope>
</reference>